<evidence type="ECO:0000256" key="2">
    <source>
        <dbReference type="ARBA" id="ARBA00022553"/>
    </source>
</evidence>
<gene>
    <name evidence="6" type="ORF">EZS28_009527</name>
</gene>
<dbReference type="PROSITE" id="PS52004">
    <property type="entry name" value="KS3_2"/>
    <property type="match status" value="1"/>
</dbReference>
<keyword evidence="2" id="KW-0597">Phosphoprotein</keyword>
<name>A0A5J4WJT7_9EUKA</name>
<dbReference type="PANTHER" id="PTHR43775">
    <property type="entry name" value="FATTY ACID SYNTHASE"/>
    <property type="match status" value="1"/>
</dbReference>
<dbReference type="CDD" id="cd00833">
    <property type="entry name" value="PKS"/>
    <property type="match status" value="1"/>
</dbReference>
<proteinExistence type="inferred from homology"/>
<sequence length="349" mass="38468">MMFPEITIGFCKLGVLSPDGQCKAFDASANGYVKFDGAGMLLLKPLSNAERDGNRIRAIIMGTATCSDGKMEQQMTSPSEEQQEWLFDRVHRDSNIFSQEVNYFEAHDTGTLVGDPVECKSIKSVLNVGREKGRPIVVLYVKSNVGHLEPAAGIVSLIKVAHALKRNLIQSHNINGTDGLGGNGCGTQLQAATIENGHGNHQSIDNTGNEDNNEQANGNGIGQQQNNQEYNNESQQQQDNRNNKQKELGSPHTTYSEQELRNPYISQPKGQPPLIFKPFELDQVKGKVVVPRQRMQPTNDHDTRSKTGQLKSVPNKSLGSPEARANSDTSNHFTHQQEQRKKSNCSPSY</sequence>
<organism evidence="6 7">
    <name type="scientific">Streblomastix strix</name>
    <dbReference type="NCBI Taxonomy" id="222440"/>
    <lineage>
        <taxon>Eukaryota</taxon>
        <taxon>Metamonada</taxon>
        <taxon>Preaxostyla</taxon>
        <taxon>Oxymonadida</taxon>
        <taxon>Streblomastigidae</taxon>
        <taxon>Streblomastix</taxon>
    </lineage>
</organism>
<feature type="compositionally biased region" description="Low complexity" evidence="4">
    <location>
        <begin position="214"/>
        <end position="240"/>
    </location>
</feature>
<dbReference type="InterPro" id="IPR020841">
    <property type="entry name" value="PKS_Beta-ketoAc_synthase_dom"/>
</dbReference>
<dbReference type="SMART" id="SM00825">
    <property type="entry name" value="PKS_KS"/>
    <property type="match status" value="1"/>
</dbReference>
<evidence type="ECO:0000313" key="6">
    <source>
        <dbReference type="EMBL" id="KAA6394946.1"/>
    </source>
</evidence>
<keyword evidence="3" id="KW-0808">Transferase</keyword>
<feature type="compositionally biased region" description="Polar residues" evidence="4">
    <location>
        <begin position="306"/>
        <end position="318"/>
    </location>
</feature>
<feature type="region of interest" description="Disordered" evidence="4">
    <location>
        <begin position="197"/>
        <end position="275"/>
    </location>
</feature>
<feature type="region of interest" description="Disordered" evidence="4">
    <location>
        <begin position="288"/>
        <end position="349"/>
    </location>
</feature>
<dbReference type="EMBL" id="SNRW01001807">
    <property type="protein sequence ID" value="KAA6394946.1"/>
    <property type="molecule type" value="Genomic_DNA"/>
</dbReference>
<dbReference type="Pfam" id="PF00109">
    <property type="entry name" value="ketoacyl-synt"/>
    <property type="match status" value="1"/>
</dbReference>
<dbReference type="GO" id="GO:0004312">
    <property type="term" value="F:fatty acid synthase activity"/>
    <property type="evidence" value="ECO:0007669"/>
    <property type="project" value="TreeGrafter"/>
</dbReference>
<comment type="caution">
    <text evidence="6">The sequence shown here is derived from an EMBL/GenBank/DDBJ whole genome shotgun (WGS) entry which is preliminary data.</text>
</comment>
<dbReference type="InterPro" id="IPR014031">
    <property type="entry name" value="Ketoacyl_synth_C"/>
</dbReference>
<dbReference type="InterPro" id="IPR050091">
    <property type="entry name" value="PKS_NRPS_Biosynth_Enz"/>
</dbReference>
<evidence type="ECO:0000259" key="5">
    <source>
        <dbReference type="PROSITE" id="PS52004"/>
    </source>
</evidence>
<evidence type="ECO:0000256" key="1">
    <source>
        <dbReference type="ARBA" id="ARBA00022450"/>
    </source>
</evidence>
<dbReference type="InterPro" id="IPR014030">
    <property type="entry name" value="Ketoacyl_synth_N"/>
</dbReference>
<dbReference type="GO" id="GO:0006633">
    <property type="term" value="P:fatty acid biosynthetic process"/>
    <property type="evidence" value="ECO:0007669"/>
    <property type="project" value="TreeGrafter"/>
</dbReference>
<evidence type="ECO:0000256" key="4">
    <source>
        <dbReference type="SAM" id="MobiDB-lite"/>
    </source>
</evidence>
<comment type="similarity">
    <text evidence="3">Belongs to the thiolase-like superfamily. Beta-ketoacyl-ACP synthases family.</text>
</comment>
<dbReference type="Pfam" id="PF02801">
    <property type="entry name" value="Ketoacyl-synt_C"/>
    <property type="match status" value="1"/>
</dbReference>
<dbReference type="SUPFAM" id="SSF53901">
    <property type="entry name" value="Thiolase-like"/>
    <property type="match status" value="1"/>
</dbReference>
<reference evidence="6 7" key="1">
    <citation type="submission" date="2019-03" db="EMBL/GenBank/DDBJ databases">
        <title>Single cell metagenomics reveals metabolic interactions within the superorganism composed of flagellate Streblomastix strix and complex community of Bacteroidetes bacteria on its surface.</title>
        <authorList>
            <person name="Treitli S.C."/>
            <person name="Kolisko M."/>
            <person name="Husnik F."/>
            <person name="Keeling P."/>
            <person name="Hampl V."/>
        </authorList>
    </citation>
    <scope>NUCLEOTIDE SEQUENCE [LARGE SCALE GENOMIC DNA]</scope>
    <source>
        <strain evidence="6">ST1C</strain>
    </source>
</reference>
<dbReference type="Gene3D" id="3.40.47.10">
    <property type="match status" value="1"/>
</dbReference>
<protein>
    <submittedName>
        <fullName evidence="6">Putative type I polyketide synthase</fullName>
    </submittedName>
</protein>
<dbReference type="AlphaFoldDB" id="A0A5J4WJT7"/>
<feature type="domain" description="Ketosynthase family 3 (KS3)" evidence="5">
    <location>
        <begin position="1"/>
        <end position="196"/>
    </location>
</feature>
<dbReference type="InterPro" id="IPR016039">
    <property type="entry name" value="Thiolase-like"/>
</dbReference>
<dbReference type="Proteomes" id="UP000324800">
    <property type="component" value="Unassembled WGS sequence"/>
</dbReference>
<evidence type="ECO:0000256" key="3">
    <source>
        <dbReference type="RuleBase" id="RU003694"/>
    </source>
</evidence>
<dbReference type="OrthoDB" id="4768546at2759"/>
<keyword evidence="1" id="KW-0596">Phosphopantetheine</keyword>
<dbReference type="PANTHER" id="PTHR43775:SF37">
    <property type="entry name" value="SI:DKEY-61P9.11"/>
    <property type="match status" value="1"/>
</dbReference>
<evidence type="ECO:0000313" key="7">
    <source>
        <dbReference type="Proteomes" id="UP000324800"/>
    </source>
</evidence>
<accession>A0A5J4WJT7</accession>
<feature type="compositionally biased region" description="Polar residues" evidence="4">
    <location>
        <begin position="199"/>
        <end position="210"/>
    </location>
</feature>